<sequence length="323" mass="35311">MEETGILTVEKIDGKSTVTRCFSKYPLKLIIPKKAGSSTTDAVWVFSLSYGGGIVSVLKNPVYDITNLDDISLSVSDLVRIAVGFQGDRVVVGMSVGDGCTVALTTQASTKVYKSVDSKCSEQVLEAKVGRNALLAVIPDPVTCFTTAIYSQKQVFRISSDSNLVIVDWITSGRHESGEKWDFEFYKSSNSILLDGGEPLFVDSVLLEQTSTTSVAERMKDYQVVAMVIILGPKLKQLQDLIQSEVEHMMSGYFRPTKVQKMSSESSANWPSRPPIFASCSSFGAKAGVVVRLLSTTTEAVYAFLRHHLSGLEQFLGASPYRR</sequence>
<comment type="similarity">
    <text evidence="1">Belongs to the UreD family.</text>
</comment>
<proteinExistence type="inferred from homology"/>
<reference evidence="3 4" key="1">
    <citation type="journal article" date="2021" name="Hortic Res">
        <title>Chromosome-scale assembly of the Dendrobium chrysotoxum genome enhances the understanding of orchid evolution.</title>
        <authorList>
            <person name="Zhang Y."/>
            <person name="Zhang G.Q."/>
            <person name="Zhang D."/>
            <person name="Liu X.D."/>
            <person name="Xu X.Y."/>
            <person name="Sun W.H."/>
            <person name="Yu X."/>
            <person name="Zhu X."/>
            <person name="Wang Z.W."/>
            <person name="Zhao X."/>
            <person name="Zhong W.Y."/>
            <person name="Chen H."/>
            <person name="Yin W.L."/>
            <person name="Huang T."/>
            <person name="Niu S.C."/>
            <person name="Liu Z.J."/>
        </authorList>
    </citation>
    <scope>NUCLEOTIDE SEQUENCE [LARGE SCALE GENOMIC DNA]</scope>
    <source>
        <strain evidence="3">Lindl</strain>
    </source>
</reference>
<dbReference type="PANTHER" id="PTHR33643">
    <property type="entry name" value="UREASE ACCESSORY PROTEIN D"/>
    <property type="match status" value="1"/>
</dbReference>
<evidence type="ECO:0000256" key="1">
    <source>
        <dbReference type="ARBA" id="ARBA00007177"/>
    </source>
</evidence>
<dbReference type="HAMAP" id="MF_01384">
    <property type="entry name" value="UreD"/>
    <property type="match status" value="1"/>
</dbReference>
<keyword evidence="2" id="KW-0143">Chaperone</keyword>
<dbReference type="Proteomes" id="UP000775213">
    <property type="component" value="Unassembled WGS sequence"/>
</dbReference>
<dbReference type="AlphaFoldDB" id="A0AAV7GDX5"/>
<name>A0AAV7GDX5_DENCH</name>
<dbReference type="InterPro" id="IPR002669">
    <property type="entry name" value="UreD"/>
</dbReference>
<dbReference type="PANTHER" id="PTHR33643:SF1">
    <property type="entry name" value="UREASE ACCESSORY PROTEIN D"/>
    <property type="match status" value="1"/>
</dbReference>
<dbReference type="Pfam" id="PF01774">
    <property type="entry name" value="UreD"/>
    <property type="match status" value="1"/>
</dbReference>
<accession>A0AAV7GDX5</accession>
<keyword evidence="4" id="KW-1185">Reference proteome</keyword>
<organism evidence="3 4">
    <name type="scientific">Dendrobium chrysotoxum</name>
    <name type="common">Orchid</name>
    <dbReference type="NCBI Taxonomy" id="161865"/>
    <lineage>
        <taxon>Eukaryota</taxon>
        <taxon>Viridiplantae</taxon>
        <taxon>Streptophyta</taxon>
        <taxon>Embryophyta</taxon>
        <taxon>Tracheophyta</taxon>
        <taxon>Spermatophyta</taxon>
        <taxon>Magnoliopsida</taxon>
        <taxon>Liliopsida</taxon>
        <taxon>Asparagales</taxon>
        <taxon>Orchidaceae</taxon>
        <taxon>Epidendroideae</taxon>
        <taxon>Malaxideae</taxon>
        <taxon>Dendrobiinae</taxon>
        <taxon>Dendrobium</taxon>
    </lineage>
</organism>
<evidence type="ECO:0000313" key="4">
    <source>
        <dbReference type="Proteomes" id="UP000775213"/>
    </source>
</evidence>
<dbReference type="EMBL" id="JAGFBR010000010">
    <property type="protein sequence ID" value="KAH0459989.1"/>
    <property type="molecule type" value="Genomic_DNA"/>
</dbReference>
<evidence type="ECO:0008006" key="5">
    <source>
        <dbReference type="Google" id="ProtNLM"/>
    </source>
</evidence>
<comment type="caution">
    <text evidence="3">The sequence shown here is derived from an EMBL/GenBank/DDBJ whole genome shotgun (WGS) entry which is preliminary data.</text>
</comment>
<gene>
    <name evidence="3" type="ORF">IEQ34_010652</name>
</gene>
<dbReference type="GO" id="GO:0016151">
    <property type="term" value="F:nickel cation binding"/>
    <property type="evidence" value="ECO:0007669"/>
    <property type="project" value="InterPro"/>
</dbReference>
<protein>
    <recommendedName>
        <fullName evidence="5">Urease accessory protein D</fullName>
    </recommendedName>
</protein>
<evidence type="ECO:0000256" key="2">
    <source>
        <dbReference type="ARBA" id="ARBA00023186"/>
    </source>
</evidence>
<evidence type="ECO:0000313" key="3">
    <source>
        <dbReference type="EMBL" id="KAH0459989.1"/>
    </source>
</evidence>